<dbReference type="AlphaFoldDB" id="A0A7J5B0J2"/>
<dbReference type="GO" id="GO:0033214">
    <property type="term" value="P:siderophore-iron import into cell"/>
    <property type="evidence" value="ECO:0007669"/>
    <property type="project" value="TreeGrafter"/>
</dbReference>
<evidence type="ECO:0000256" key="3">
    <source>
        <dbReference type="ARBA" id="ARBA00022448"/>
    </source>
</evidence>
<name>A0A7J5B0J2_9MICO</name>
<organism evidence="10 11">
    <name type="scientific">Pseudoclavibacter terrae</name>
    <dbReference type="NCBI Taxonomy" id="1530195"/>
    <lineage>
        <taxon>Bacteria</taxon>
        <taxon>Bacillati</taxon>
        <taxon>Actinomycetota</taxon>
        <taxon>Actinomycetes</taxon>
        <taxon>Micrococcales</taxon>
        <taxon>Microbacteriaceae</taxon>
        <taxon>Pseudoclavibacter</taxon>
    </lineage>
</organism>
<keyword evidence="7 9" id="KW-0472">Membrane</keyword>
<feature type="transmembrane region" description="Helical" evidence="9">
    <location>
        <begin position="157"/>
        <end position="179"/>
    </location>
</feature>
<dbReference type="EMBL" id="WBJX01000004">
    <property type="protein sequence ID" value="KAB1637380.1"/>
    <property type="molecule type" value="Genomic_DNA"/>
</dbReference>
<comment type="subcellular location">
    <subcellularLocation>
        <location evidence="1">Cell membrane</location>
        <topology evidence="1">Multi-pass membrane protein</topology>
    </subcellularLocation>
</comment>
<dbReference type="Pfam" id="PF01032">
    <property type="entry name" value="FecCD"/>
    <property type="match status" value="1"/>
</dbReference>
<evidence type="ECO:0000256" key="4">
    <source>
        <dbReference type="ARBA" id="ARBA00022475"/>
    </source>
</evidence>
<feature type="transmembrane region" description="Helical" evidence="9">
    <location>
        <begin position="239"/>
        <end position="258"/>
    </location>
</feature>
<evidence type="ECO:0000256" key="6">
    <source>
        <dbReference type="ARBA" id="ARBA00022989"/>
    </source>
</evidence>
<dbReference type="OrthoDB" id="4455417at2"/>
<keyword evidence="6 9" id="KW-1133">Transmembrane helix</keyword>
<keyword evidence="5 9" id="KW-0812">Transmembrane</keyword>
<feature type="transmembrane region" description="Helical" evidence="9">
    <location>
        <begin position="103"/>
        <end position="121"/>
    </location>
</feature>
<comment type="similarity">
    <text evidence="2">Belongs to the binding-protein-dependent transport system permease family. FecCD subfamily.</text>
</comment>
<comment type="caution">
    <text evidence="10">The sequence shown here is derived from an EMBL/GenBank/DDBJ whole genome shotgun (WGS) entry which is preliminary data.</text>
</comment>
<keyword evidence="3" id="KW-0813">Transport</keyword>
<feature type="region of interest" description="Disordered" evidence="8">
    <location>
        <begin position="1"/>
        <end position="20"/>
    </location>
</feature>
<proteinExistence type="inferred from homology"/>
<evidence type="ECO:0000256" key="8">
    <source>
        <dbReference type="SAM" id="MobiDB-lite"/>
    </source>
</evidence>
<dbReference type="CDD" id="cd06550">
    <property type="entry name" value="TM_ABC_iron-siderophores_like"/>
    <property type="match status" value="1"/>
</dbReference>
<evidence type="ECO:0000256" key="9">
    <source>
        <dbReference type="SAM" id="Phobius"/>
    </source>
</evidence>
<keyword evidence="4" id="KW-1003">Cell membrane</keyword>
<feature type="transmembrane region" description="Helical" evidence="9">
    <location>
        <begin position="133"/>
        <end position="151"/>
    </location>
</feature>
<feature type="compositionally biased region" description="Basic and acidic residues" evidence="8">
    <location>
        <begin position="1"/>
        <end position="10"/>
    </location>
</feature>
<dbReference type="InterPro" id="IPR000522">
    <property type="entry name" value="ABC_transptr_permease_BtuC"/>
</dbReference>
<evidence type="ECO:0000256" key="7">
    <source>
        <dbReference type="ARBA" id="ARBA00023136"/>
    </source>
</evidence>
<accession>A0A7J5B0J2</accession>
<evidence type="ECO:0000313" key="10">
    <source>
        <dbReference type="EMBL" id="KAB1637380.1"/>
    </source>
</evidence>
<dbReference type="Gene3D" id="1.10.3470.10">
    <property type="entry name" value="ABC transporter involved in vitamin B12 uptake, BtuC"/>
    <property type="match status" value="1"/>
</dbReference>
<evidence type="ECO:0000256" key="1">
    <source>
        <dbReference type="ARBA" id="ARBA00004651"/>
    </source>
</evidence>
<evidence type="ECO:0000256" key="5">
    <source>
        <dbReference type="ARBA" id="ARBA00022692"/>
    </source>
</evidence>
<feature type="transmembrane region" description="Helical" evidence="9">
    <location>
        <begin position="342"/>
        <end position="361"/>
    </location>
</feature>
<reference evidence="10 11" key="1">
    <citation type="submission" date="2019-09" db="EMBL/GenBank/DDBJ databases">
        <title>Phylogeny of genus Pseudoclavibacter and closely related genus.</title>
        <authorList>
            <person name="Li Y."/>
        </authorList>
    </citation>
    <scope>NUCLEOTIDE SEQUENCE [LARGE SCALE GENOMIC DNA]</scope>
    <source>
        <strain evidence="10 11">THG-MD12</strain>
    </source>
</reference>
<evidence type="ECO:0000256" key="2">
    <source>
        <dbReference type="ARBA" id="ARBA00007935"/>
    </source>
</evidence>
<dbReference type="GO" id="GO:0005886">
    <property type="term" value="C:plasma membrane"/>
    <property type="evidence" value="ECO:0007669"/>
    <property type="project" value="UniProtKB-SubCell"/>
</dbReference>
<dbReference type="InterPro" id="IPR037294">
    <property type="entry name" value="ABC_BtuC-like"/>
</dbReference>
<dbReference type="PANTHER" id="PTHR30472:SF24">
    <property type="entry name" value="FERRIC ENTEROBACTIN TRANSPORT SYSTEM PERMEASE PROTEIN FEPG"/>
    <property type="match status" value="1"/>
</dbReference>
<dbReference type="SUPFAM" id="SSF81345">
    <property type="entry name" value="ABC transporter involved in vitamin B12 uptake, BtuC"/>
    <property type="match status" value="1"/>
</dbReference>
<dbReference type="GO" id="GO:0022857">
    <property type="term" value="F:transmembrane transporter activity"/>
    <property type="evidence" value="ECO:0007669"/>
    <property type="project" value="InterPro"/>
</dbReference>
<feature type="transmembrane region" description="Helical" evidence="9">
    <location>
        <begin position="186"/>
        <end position="209"/>
    </location>
</feature>
<feature type="transmembrane region" description="Helical" evidence="9">
    <location>
        <begin position="47"/>
        <end position="68"/>
    </location>
</feature>
<protein>
    <submittedName>
        <fullName evidence="10">Iron chelate uptake ABC transporter family permease subunit</fullName>
    </submittedName>
</protein>
<evidence type="ECO:0000313" key="11">
    <source>
        <dbReference type="Proteomes" id="UP000490386"/>
    </source>
</evidence>
<sequence>MHSGRTDVVDHGAPLGPGTGAPRGIDFGDRTYAVRFGRFSNLHRHRAVIVCGAIVVAILALGVVSLGYGTLALSPGEVLTALFDADASRAHRLVVFEWRLPRFLFAVLAGLALGASGAIFQSITRNPLGSPDIIGFSTGSYTGASIVMLWIGSTSYYAIGAGALLGGAAVAVVVYLLAYRKGLRPFRLIIVGIGASAMLASVNSLMMMRVSQEEAMLAAVWGSGSLSALGYAQLLPATLIFAALIVGCGFLGRPLAALEVGDDAALSLGVHANRTRAFSTLVGVALTALVTAAAGPIAFISLAAPQIARRLTNGASLQLLPSALVGALLLVAADLVAQMVDLPVGVLTVCVGGIYLAWLLVHEQVTKKGRQ</sequence>
<keyword evidence="11" id="KW-1185">Reference proteome</keyword>
<feature type="transmembrane region" description="Helical" evidence="9">
    <location>
        <begin position="278"/>
        <end position="303"/>
    </location>
</feature>
<dbReference type="Proteomes" id="UP000490386">
    <property type="component" value="Unassembled WGS sequence"/>
</dbReference>
<dbReference type="PANTHER" id="PTHR30472">
    <property type="entry name" value="FERRIC ENTEROBACTIN TRANSPORT SYSTEM PERMEASE PROTEIN"/>
    <property type="match status" value="1"/>
</dbReference>
<gene>
    <name evidence="10" type="ORF">F8O03_13580</name>
</gene>